<evidence type="ECO:0000313" key="5">
    <source>
        <dbReference type="Proteomes" id="UP000277577"/>
    </source>
</evidence>
<dbReference type="PATRIC" id="fig|28084.5.peg.564"/>
<sequence>MQTSFGTLSIWEENPEKPVSLLFLHGHCTNKKFFAQQMNADIFKSYHRIALDLPGYGESEPPVDPTRTYSFPGFAEVVVEVVQQLALKQLIVIGWSLGGHVALEMTSKVPQLAGIFITGTPPFEISLQGIQKGFKELEPEIMACFGKKDLSRDEAKLLAKVSGYDGSRAKEFLVDAILATDEGARFLYPQSIINGVGQNQCQIIAEWDKPIAVVAGEKDIAINYDYVRNELQFKNLWRNQIHTLFNAGHATMLDQADLFNQLLKEFIEDVTQDKNS</sequence>
<dbReference type="InterPro" id="IPR000639">
    <property type="entry name" value="Epox_hydrolase-like"/>
</dbReference>
<reference evidence="2 4" key="1">
    <citation type="submission" date="2015-11" db="EMBL/GenBank/DDBJ databases">
        <title>Genomic analysis of 38 Legionella species identifies large and diverse effector repertoires.</title>
        <authorList>
            <person name="Burstein D."/>
            <person name="Amaro F."/>
            <person name="Zusman T."/>
            <person name="Lifshitz Z."/>
            <person name="Cohen O."/>
            <person name="Gilbert J.A."/>
            <person name="Pupko T."/>
            <person name="Shuman H.A."/>
            <person name="Segal G."/>
        </authorList>
    </citation>
    <scope>NUCLEOTIDE SEQUENCE [LARGE SCALE GENOMIC DNA]</scope>
    <source>
        <strain evidence="2 4">ORW</strain>
    </source>
</reference>
<dbReference type="EMBL" id="LNXW01000009">
    <property type="protein sequence ID" value="KTC82262.1"/>
    <property type="molecule type" value="Genomic_DNA"/>
</dbReference>
<evidence type="ECO:0000259" key="1">
    <source>
        <dbReference type="Pfam" id="PF00561"/>
    </source>
</evidence>
<protein>
    <submittedName>
        <fullName evidence="2">Lipase LipA (L, pneumophila)</fullName>
    </submittedName>
    <submittedName>
        <fullName evidence="3">Lipase LipA (L.pneumophila)</fullName>
        <ecNumber evidence="3">3.7.1.14</ecNumber>
    </submittedName>
</protein>
<gene>
    <name evidence="3" type="primary">mhpC</name>
    <name evidence="2" type="ORF">Lche_0526</name>
    <name evidence="3" type="ORF">NCTC11976_00133</name>
</gene>
<dbReference type="EC" id="3.7.1.14" evidence="3"/>
<name>A0A0W0SFW9_9GAMM</name>
<dbReference type="SUPFAM" id="SSF53474">
    <property type="entry name" value="alpha/beta-Hydrolases"/>
    <property type="match status" value="1"/>
</dbReference>
<dbReference type="PANTHER" id="PTHR43798">
    <property type="entry name" value="MONOACYLGLYCEROL LIPASE"/>
    <property type="match status" value="1"/>
</dbReference>
<reference evidence="3 5" key="2">
    <citation type="submission" date="2018-12" db="EMBL/GenBank/DDBJ databases">
        <authorList>
            <consortium name="Pathogen Informatics"/>
        </authorList>
    </citation>
    <scope>NUCLEOTIDE SEQUENCE [LARGE SCALE GENOMIC DNA]</scope>
    <source>
        <strain evidence="3 5">NCTC11976</strain>
    </source>
</reference>
<dbReference type="Proteomes" id="UP000054921">
    <property type="component" value="Unassembled WGS sequence"/>
</dbReference>
<dbReference type="Gene3D" id="3.40.50.1820">
    <property type="entry name" value="alpha/beta hydrolase"/>
    <property type="match status" value="1"/>
</dbReference>
<dbReference type="InterPro" id="IPR029058">
    <property type="entry name" value="AB_hydrolase_fold"/>
</dbReference>
<dbReference type="STRING" id="28084.Lche_0526"/>
<organism evidence="2 4">
    <name type="scientific">Legionella cherrii</name>
    <dbReference type="NCBI Taxonomy" id="28084"/>
    <lineage>
        <taxon>Bacteria</taxon>
        <taxon>Pseudomonadati</taxon>
        <taxon>Pseudomonadota</taxon>
        <taxon>Gammaproteobacteria</taxon>
        <taxon>Legionellales</taxon>
        <taxon>Legionellaceae</taxon>
        <taxon>Legionella</taxon>
    </lineage>
</organism>
<evidence type="ECO:0000313" key="3">
    <source>
        <dbReference type="EMBL" id="VEB32803.1"/>
    </source>
</evidence>
<keyword evidence="5" id="KW-1185">Reference proteome</keyword>
<evidence type="ECO:0000313" key="4">
    <source>
        <dbReference type="Proteomes" id="UP000054921"/>
    </source>
</evidence>
<evidence type="ECO:0000313" key="2">
    <source>
        <dbReference type="EMBL" id="KTC82262.1"/>
    </source>
</evidence>
<dbReference type="PRINTS" id="PR00412">
    <property type="entry name" value="EPOXHYDRLASE"/>
</dbReference>
<dbReference type="AlphaFoldDB" id="A0A0W0SFW9"/>
<dbReference type="RefSeq" id="WP_028380834.1">
    <property type="nucleotide sequence ID" value="NZ_CAAAIT010000003.1"/>
</dbReference>
<proteinExistence type="predicted"/>
<keyword evidence="3" id="KW-0378">Hydrolase</keyword>
<dbReference type="InterPro" id="IPR000073">
    <property type="entry name" value="AB_hydrolase_1"/>
</dbReference>
<dbReference type="InterPro" id="IPR050266">
    <property type="entry name" value="AB_hydrolase_sf"/>
</dbReference>
<dbReference type="Pfam" id="PF00561">
    <property type="entry name" value="Abhydrolase_1"/>
    <property type="match status" value="1"/>
</dbReference>
<dbReference type="PRINTS" id="PR00111">
    <property type="entry name" value="ABHYDROLASE"/>
</dbReference>
<dbReference type="GO" id="GO:0016787">
    <property type="term" value="F:hydrolase activity"/>
    <property type="evidence" value="ECO:0007669"/>
    <property type="project" value="UniProtKB-KW"/>
</dbReference>
<dbReference type="EMBL" id="LR134173">
    <property type="protein sequence ID" value="VEB32803.1"/>
    <property type="molecule type" value="Genomic_DNA"/>
</dbReference>
<feature type="domain" description="AB hydrolase-1" evidence="1">
    <location>
        <begin position="21"/>
        <end position="254"/>
    </location>
</feature>
<dbReference type="Proteomes" id="UP000277577">
    <property type="component" value="Chromosome"/>
</dbReference>
<accession>A0A0W0SFW9</accession>